<protein>
    <recommendedName>
        <fullName evidence="1">N-acetyltransferase domain-containing protein</fullName>
    </recommendedName>
</protein>
<dbReference type="Pfam" id="PF13302">
    <property type="entry name" value="Acetyltransf_3"/>
    <property type="match status" value="1"/>
</dbReference>
<keyword evidence="3" id="KW-1185">Reference proteome</keyword>
<dbReference type="InterPro" id="IPR051531">
    <property type="entry name" value="N-acetyltransferase"/>
</dbReference>
<sequence length="176" mass="20648">MNTVPELKTERLTLRPLVDSDREAIRFLRSNEEVNQYIKRQRTNTDEDVTNFITRINNQTKKGEILFWCITKRDTTLTIGTICLWKFSKDFKTAEVGYDLHPKSHGQGIMSEALYCVLNYGFKTLHLDTIEAYTHKDNIPSKKLLKNNNFSYHKNKKDEGNLDNSIFSIHKDNFKK</sequence>
<dbReference type="PROSITE" id="PS51186">
    <property type="entry name" value="GNAT"/>
    <property type="match status" value="1"/>
</dbReference>
<dbReference type="STRING" id="1642818.AWE51_13850"/>
<dbReference type="PANTHER" id="PTHR43792">
    <property type="entry name" value="GNAT FAMILY, PUTATIVE (AFU_ORTHOLOGUE AFUA_3G00765)-RELATED-RELATED"/>
    <property type="match status" value="1"/>
</dbReference>
<reference evidence="2 3" key="1">
    <citation type="submission" date="2016-01" db="EMBL/GenBank/DDBJ databases">
        <title>The draft genome sequence of Aquimarina sp. RZW4-3-2.</title>
        <authorList>
            <person name="Wang Y."/>
        </authorList>
    </citation>
    <scope>NUCLEOTIDE SEQUENCE [LARGE SCALE GENOMIC DNA]</scope>
    <source>
        <strain evidence="2 3">RZW4-3-2</strain>
    </source>
</reference>
<dbReference type="InterPro" id="IPR016181">
    <property type="entry name" value="Acyl_CoA_acyltransferase"/>
</dbReference>
<accession>A0A162XJG2</accession>
<dbReference type="Gene3D" id="3.40.630.30">
    <property type="match status" value="1"/>
</dbReference>
<proteinExistence type="predicted"/>
<organism evidence="2 3">
    <name type="scientific">Aquimarina aggregata</name>
    <dbReference type="NCBI Taxonomy" id="1642818"/>
    <lineage>
        <taxon>Bacteria</taxon>
        <taxon>Pseudomonadati</taxon>
        <taxon>Bacteroidota</taxon>
        <taxon>Flavobacteriia</taxon>
        <taxon>Flavobacteriales</taxon>
        <taxon>Flavobacteriaceae</taxon>
        <taxon>Aquimarina</taxon>
    </lineage>
</organism>
<dbReference type="InterPro" id="IPR000182">
    <property type="entry name" value="GNAT_dom"/>
</dbReference>
<feature type="domain" description="N-acetyltransferase" evidence="1">
    <location>
        <begin position="12"/>
        <end position="173"/>
    </location>
</feature>
<dbReference type="Proteomes" id="UP000076715">
    <property type="component" value="Unassembled WGS sequence"/>
</dbReference>
<dbReference type="AlphaFoldDB" id="A0A162XJG2"/>
<dbReference type="EMBL" id="LQRT01000046">
    <property type="protein sequence ID" value="KZS38670.1"/>
    <property type="molecule type" value="Genomic_DNA"/>
</dbReference>
<dbReference type="GO" id="GO:0016747">
    <property type="term" value="F:acyltransferase activity, transferring groups other than amino-acyl groups"/>
    <property type="evidence" value="ECO:0007669"/>
    <property type="project" value="InterPro"/>
</dbReference>
<dbReference type="PANTHER" id="PTHR43792:SF1">
    <property type="entry name" value="N-ACETYLTRANSFERASE DOMAIN-CONTAINING PROTEIN"/>
    <property type="match status" value="1"/>
</dbReference>
<evidence type="ECO:0000313" key="2">
    <source>
        <dbReference type="EMBL" id="KZS38670.1"/>
    </source>
</evidence>
<evidence type="ECO:0000313" key="3">
    <source>
        <dbReference type="Proteomes" id="UP000076715"/>
    </source>
</evidence>
<gene>
    <name evidence="2" type="ORF">AWE51_13850</name>
</gene>
<dbReference type="RefSeq" id="WP_066318232.1">
    <property type="nucleotide sequence ID" value="NZ_LQRT01000046.1"/>
</dbReference>
<comment type="caution">
    <text evidence="2">The sequence shown here is derived from an EMBL/GenBank/DDBJ whole genome shotgun (WGS) entry which is preliminary data.</text>
</comment>
<dbReference type="OrthoDB" id="9811523at2"/>
<evidence type="ECO:0000259" key="1">
    <source>
        <dbReference type="PROSITE" id="PS51186"/>
    </source>
</evidence>
<dbReference type="SUPFAM" id="SSF55729">
    <property type="entry name" value="Acyl-CoA N-acyltransferases (Nat)"/>
    <property type="match status" value="1"/>
</dbReference>
<name>A0A162XJG2_9FLAO</name>